<organism evidence="13 14">
    <name type="scientific">Vitreoscilla massiliensis</name>
    <dbReference type="NCBI Taxonomy" id="1689272"/>
    <lineage>
        <taxon>Bacteria</taxon>
        <taxon>Pseudomonadati</taxon>
        <taxon>Pseudomonadota</taxon>
        <taxon>Betaproteobacteria</taxon>
        <taxon>Neisseriales</taxon>
        <taxon>Neisseriaceae</taxon>
        <taxon>Vitreoscilla</taxon>
    </lineage>
</organism>
<evidence type="ECO:0000256" key="7">
    <source>
        <dbReference type="ARBA" id="ARBA00022982"/>
    </source>
</evidence>
<dbReference type="InterPro" id="IPR010199">
    <property type="entry name" value="CysJ"/>
</dbReference>
<name>A0ABY4DWR6_9NEIS</name>
<proteinExistence type="predicted"/>
<dbReference type="InterPro" id="IPR029039">
    <property type="entry name" value="Flavoprotein-like_sf"/>
</dbReference>
<dbReference type="Pfam" id="PF00175">
    <property type="entry name" value="NAD_binding_1"/>
    <property type="match status" value="1"/>
</dbReference>
<dbReference type="SUPFAM" id="SSF52218">
    <property type="entry name" value="Flavoproteins"/>
    <property type="match status" value="1"/>
</dbReference>
<dbReference type="PIRSF" id="PIRSF000207">
    <property type="entry name" value="SiR-FP_CysJ"/>
    <property type="match status" value="1"/>
</dbReference>
<dbReference type="Gene3D" id="2.40.30.10">
    <property type="entry name" value="Translation factors"/>
    <property type="match status" value="1"/>
</dbReference>
<dbReference type="Proteomes" id="UP000832011">
    <property type="component" value="Chromosome"/>
</dbReference>
<evidence type="ECO:0000256" key="4">
    <source>
        <dbReference type="ARBA" id="ARBA00022643"/>
    </source>
</evidence>
<gene>
    <name evidence="13" type="ORF">LVJ82_10660</name>
</gene>
<evidence type="ECO:0000256" key="3">
    <source>
        <dbReference type="ARBA" id="ARBA00022630"/>
    </source>
</evidence>
<reference evidence="13 14" key="1">
    <citation type="journal article" date="2022" name="Res Sq">
        <title>Evolution of multicellular longitudinally dividing oral cavity symbionts (Neisseriaceae).</title>
        <authorList>
            <person name="Nyongesa S."/>
            <person name="Weber P."/>
            <person name="Bernet E."/>
            <person name="Pullido F."/>
            <person name="Nieckarz M."/>
            <person name="Delaby M."/>
            <person name="Nieves C."/>
            <person name="Viehboeck T."/>
            <person name="Krause N."/>
            <person name="Rivera-Millot A."/>
            <person name="Nakamura A."/>
            <person name="Vischer N."/>
            <person name="VanNieuwenhze M."/>
            <person name="Brun Y."/>
            <person name="Cava F."/>
            <person name="Bulgheresi S."/>
            <person name="Veyrier F."/>
        </authorList>
    </citation>
    <scope>NUCLEOTIDE SEQUENCE [LARGE SCALE GENOMIC DNA]</scope>
    <source>
        <strain evidence="13 14">SN4</strain>
    </source>
</reference>
<comment type="pathway">
    <text evidence="10">Sulfur metabolism; hydrogen sulfide biosynthesis; hydrogen sulfide from sulfite (NADPH route): step 1/1.</text>
</comment>
<dbReference type="EMBL" id="CP091511">
    <property type="protein sequence ID" value="UOO87954.1"/>
    <property type="molecule type" value="Genomic_DNA"/>
</dbReference>
<evidence type="ECO:0000256" key="9">
    <source>
        <dbReference type="ARBA" id="ARBA00023192"/>
    </source>
</evidence>
<keyword evidence="2 10" id="KW-0028">Amino-acid biosynthesis</keyword>
<dbReference type="PANTHER" id="PTHR19384:SF128">
    <property type="entry name" value="NADPH OXIDOREDUCTASE A"/>
    <property type="match status" value="1"/>
</dbReference>
<dbReference type="Gene3D" id="3.40.50.80">
    <property type="entry name" value="Nucleotide-binding domain of ferredoxin-NADP reductase (FNR) module"/>
    <property type="match status" value="1"/>
</dbReference>
<keyword evidence="8 10" id="KW-0560">Oxidoreductase</keyword>
<dbReference type="Gene3D" id="1.20.990.10">
    <property type="entry name" value="NADPH-cytochrome p450 Reductase, Chain A, domain 3"/>
    <property type="match status" value="1"/>
</dbReference>
<evidence type="ECO:0000256" key="2">
    <source>
        <dbReference type="ARBA" id="ARBA00022605"/>
    </source>
</evidence>
<dbReference type="Pfam" id="PF00258">
    <property type="entry name" value="Flavodoxin_1"/>
    <property type="match status" value="1"/>
</dbReference>
<dbReference type="NCBIfam" id="TIGR01931">
    <property type="entry name" value="cysJ"/>
    <property type="match status" value="1"/>
</dbReference>
<dbReference type="PROSITE" id="PS51384">
    <property type="entry name" value="FAD_FR"/>
    <property type="match status" value="1"/>
</dbReference>
<feature type="domain" description="FAD-binding FR-type" evidence="12">
    <location>
        <begin position="238"/>
        <end position="453"/>
    </location>
</feature>
<dbReference type="CDD" id="cd06199">
    <property type="entry name" value="SiR"/>
    <property type="match status" value="1"/>
</dbReference>
<evidence type="ECO:0000256" key="5">
    <source>
        <dbReference type="ARBA" id="ARBA00022827"/>
    </source>
</evidence>
<dbReference type="InterPro" id="IPR001433">
    <property type="entry name" value="OxRdtase_FAD/NAD-bd"/>
</dbReference>
<dbReference type="GO" id="GO:0004783">
    <property type="term" value="F:sulfite reductase (NADPH) activity"/>
    <property type="evidence" value="ECO:0007669"/>
    <property type="project" value="UniProtKB-EC"/>
</dbReference>
<evidence type="ECO:0000256" key="6">
    <source>
        <dbReference type="ARBA" id="ARBA00022857"/>
    </source>
</evidence>
<evidence type="ECO:0000259" key="12">
    <source>
        <dbReference type="PROSITE" id="PS51384"/>
    </source>
</evidence>
<keyword evidence="1 10" id="KW-0813">Transport</keyword>
<comment type="catalytic activity">
    <reaction evidence="10">
        <text>hydrogen sulfide + 3 NADP(+) + 3 H2O = sulfite + 3 NADPH + 4 H(+)</text>
        <dbReference type="Rhea" id="RHEA:13801"/>
        <dbReference type="ChEBI" id="CHEBI:15377"/>
        <dbReference type="ChEBI" id="CHEBI:15378"/>
        <dbReference type="ChEBI" id="CHEBI:17359"/>
        <dbReference type="ChEBI" id="CHEBI:29919"/>
        <dbReference type="ChEBI" id="CHEBI:57783"/>
        <dbReference type="ChEBI" id="CHEBI:58349"/>
        <dbReference type="EC" id="1.8.1.2"/>
    </reaction>
</comment>
<comment type="function">
    <text evidence="10">Component of the sulfite reductase complex that catalyzes the 6-electron reduction of sulfite to sulfide. This is one of several activities required for the biosynthesis of L-cysteine from sulfate. The flavoprotein component catalyzes the electron flow from NADPH -&gt; FAD -&gt; FMN to the hemoprotein component.</text>
</comment>
<dbReference type="PROSITE" id="PS50902">
    <property type="entry name" value="FLAVODOXIN_LIKE"/>
    <property type="match status" value="1"/>
</dbReference>
<comment type="cofactor">
    <cofactor evidence="10">
        <name>FMN</name>
        <dbReference type="ChEBI" id="CHEBI:58210"/>
    </cofactor>
    <text evidence="10">Binds 1 FMN per subunit.</text>
</comment>
<dbReference type="PRINTS" id="PR00369">
    <property type="entry name" value="FLAVODOXIN"/>
</dbReference>
<dbReference type="InterPro" id="IPR001094">
    <property type="entry name" value="Flavdoxin-like"/>
</dbReference>
<keyword evidence="7 10" id="KW-0249">Electron transport</keyword>
<dbReference type="RefSeq" id="WP_058356607.1">
    <property type="nucleotide sequence ID" value="NZ_CABKVG010000009.1"/>
</dbReference>
<evidence type="ECO:0000313" key="13">
    <source>
        <dbReference type="EMBL" id="UOO87954.1"/>
    </source>
</evidence>
<keyword evidence="14" id="KW-1185">Reference proteome</keyword>
<dbReference type="InterPro" id="IPR017938">
    <property type="entry name" value="Riboflavin_synthase-like_b-brl"/>
</dbReference>
<dbReference type="SUPFAM" id="SSF63380">
    <property type="entry name" value="Riboflavin synthase domain-like"/>
    <property type="match status" value="1"/>
</dbReference>
<dbReference type="InterPro" id="IPR039261">
    <property type="entry name" value="FNR_nucleotide-bd"/>
</dbReference>
<dbReference type="EC" id="1.8.1.2" evidence="10"/>
<dbReference type="Pfam" id="PF00667">
    <property type="entry name" value="FAD_binding_1"/>
    <property type="match status" value="1"/>
</dbReference>
<accession>A0ABY4DWR6</accession>
<sequence length="604" mass="65247">MTQAVLPLSPEWQQQLNQFSATQLAWLSGYCWARSQDGNAAVLAGAAPAAAAVETAVAAAVARKITVLSASQTGNARRVAEQLLVQLQEAQLDAQLVAAGDYKAKNIANEDILLIVASTQGEGEPAEEAVSLHKFLHGKKAPSLPQLSYAVLALGDTSYPNYCQAGKDFDAALEKLGAKRLAARVDCDLDFQAASETWRNQVAALVKDLASASTAAPAASATAASAASEVAEQHYTKEQPYSATLSVSQKITANEANKDVRHIEIDLADSGIHYTAGDALGVWFSNDEALVSEVLALAGLAGDEKIHLANGQSVSIQEALTFHDELTQNTPQFIKGYAELSQNAELLQLIQDSSALQAAVDNTPIVGILNDYPHAISAEALHGLLRPLTPRMYSIASAQAEVDAEVHLTVGRVAYEHHGHAYTGGASGFLSDRLEEGGEVKVFVEPNKNFRLPENGDTPIIMIGAGTGVAPFRAFIQQRDNNGDAGLNWLVFGNQKFTDDFLYQAEWLQYRKAGLLHKVSTAWSRQGQEKVYVQHKLRENAADVWQWLQNGAHVYVCGDALKMAKDVEQALLDIIAAHGNMSLDDADEYLSELRENKRYQRDVY</sequence>
<evidence type="ECO:0000259" key="11">
    <source>
        <dbReference type="PROSITE" id="PS50902"/>
    </source>
</evidence>
<dbReference type="InterPro" id="IPR001709">
    <property type="entry name" value="Flavoprot_Pyr_Nucl_cyt_Rdtase"/>
</dbReference>
<evidence type="ECO:0000256" key="1">
    <source>
        <dbReference type="ARBA" id="ARBA00022448"/>
    </source>
</evidence>
<comment type="cofactor">
    <cofactor evidence="10">
        <name>FAD</name>
        <dbReference type="ChEBI" id="CHEBI:57692"/>
    </cofactor>
    <text evidence="10">Binds 1 FAD per subunit.</text>
</comment>
<dbReference type="Gene3D" id="3.40.50.360">
    <property type="match status" value="1"/>
</dbReference>
<protein>
    <recommendedName>
        <fullName evidence="10">Sulfite reductase [NADPH] flavoprotein alpha-component</fullName>
        <shortName evidence="10">SiR-FP</shortName>
        <ecNumber evidence="10">1.8.1.2</ecNumber>
    </recommendedName>
</protein>
<keyword evidence="6 10" id="KW-0521">NADP</keyword>
<comment type="subunit">
    <text evidence="10">Alpha(8)-beta(8). The alpha component is a flavoprotein, the beta component is a hemoprotein.</text>
</comment>
<evidence type="ECO:0000256" key="8">
    <source>
        <dbReference type="ARBA" id="ARBA00023002"/>
    </source>
</evidence>
<dbReference type="InterPro" id="IPR003097">
    <property type="entry name" value="CysJ-like_FAD-binding"/>
</dbReference>
<evidence type="ECO:0000256" key="10">
    <source>
        <dbReference type="PIRNR" id="PIRNR000207"/>
    </source>
</evidence>
<keyword evidence="4 10" id="KW-0288">FMN</keyword>
<keyword evidence="9 10" id="KW-0198">Cysteine biosynthesis</keyword>
<dbReference type="InterPro" id="IPR017927">
    <property type="entry name" value="FAD-bd_FR_type"/>
</dbReference>
<dbReference type="SUPFAM" id="SSF52343">
    <property type="entry name" value="Ferredoxin reductase-like, C-terminal NADP-linked domain"/>
    <property type="match status" value="1"/>
</dbReference>
<dbReference type="InterPro" id="IPR023173">
    <property type="entry name" value="NADPH_Cyt_P450_Rdtase_alpha"/>
</dbReference>
<evidence type="ECO:0000313" key="14">
    <source>
        <dbReference type="Proteomes" id="UP000832011"/>
    </source>
</evidence>
<dbReference type="InterPro" id="IPR008254">
    <property type="entry name" value="Flavodoxin/NO_synth"/>
</dbReference>
<dbReference type="PRINTS" id="PR00371">
    <property type="entry name" value="FPNCR"/>
</dbReference>
<dbReference type="PANTHER" id="PTHR19384">
    <property type="entry name" value="NITRIC OXIDE SYNTHASE-RELATED"/>
    <property type="match status" value="1"/>
</dbReference>
<feature type="domain" description="Flavodoxin-like" evidence="11">
    <location>
        <begin position="65"/>
        <end position="203"/>
    </location>
</feature>
<keyword evidence="3 10" id="KW-0285">Flavoprotein</keyword>
<keyword evidence="5 10" id="KW-0274">FAD</keyword>